<evidence type="ECO:0000256" key="5">
    <source>
        <dbReference type="PIRNR" id="PIRNR017302"/>
    </source>
</evidence>
<protein>
    <recommendedName>
        <fullName evidence="2 5">Ribosome biogenesis protein NOP53</fullName>
    </recommendedName>
</protein>
<dbReference type="GO" id="GO:0000027">
    <property type="term" value="P:ribosomal large subunit assembly"/>
    <property type="evidence" value="ECO:0007669"/>
    <property type="project" value="UniProtKB-UniRule"/>
</dbReference>
<dbReference type="PANTHER" id="PTHR14211:SF7">
    <property type="entry name" value="RIBOSOME BIOGENESIS PROTEIN NOP53"/>
    <property type="match status" value="1"/>
</dbReference>
<dbReference type="InterPro" id="IPR011687">
    <property type="entry name" value="Nop53/GLTSCR2"/>
</dbReference>
<accession>A0A146LLU7</accession>
<comment type="subcellular location">
    <subcellularLocation>
        <location evidence="5">Nucleus</location>
        <location evidence="5">Nucleolus</location>
    </subcellularLocation>
    <subcellularLocation>
        <location evidence="5">Nucleus</location>
        <location evidence="5">Nucleoplasm</location>
    </subcellularLocation>
</comment>
<dbReference type="GO" id="GO:0005730">
    <property type="term" value="C:nucleolus"/>
    <property type="evidence" value="ECO:0007669"/>
    <property type="project" value="UniProtKB-SubCell"/>
</dbReference>
<keyword evidence="3 5" id="KW-0690">Ribosome biogenesis</keyword>
<comment type="similarity">
    <text evidence="1 5">Belongs to the NOP53 family.</text>
</comment>
<sequence>MTAAVESKKKKKVCKRNKKNWRKYIDTKDIDDFLDQQRQEERIGGPASKKKNEELFFIDDLPTKEAEQERNLPLTKKQRALLPMTCYKNLESLTAVPDPITKRNRVRTKEERQATMIKKKRPEGWISQRIIKARQDRQQTLKKKKAEPKRIVFRNDVWDEKPVLPDLEWLGKDALEHNLSKAKLASIRAPKGIVKKKSVLPALELPHPGTSYNPSVSDHQDLLRIVADKEIELQKKEAHLDRVTSAFFQKVTPEEKQAQWVAEMSQGLVKSEVPDHTDDVEIKEEPLSDEEDTKENFRLSINPPTDRLKAKTRKQRRIQKRLREEALQRKYAKVEKKKVSDIYALRKLNSSLDSRTEKQKLMVEKRKKLAAAHAGRTKRLAAKPFEEADIDFSRPCELRSSLNLVKKQGSLLADRYLSLQKRNILAPGTKQTKLRKAKVKRFVKASHKIDESGTQNQRRKGMKPRRK</sequence>
<dbReference type="Pfam" id="PF07767">
    <property type="entry name" value="Nop53"/>
    <property type="match status" value="1"/>
</dbReference>
<dbReference type="EMBL" id="GDHC01009668">
    <property type="protein sequence ID" value="JAQ08961.1"/>
    <property type="molecule type" value="Transcribed_RNA"/>
</dbReference>
<evidence type="ECO:0000256" key="1">
    <source>
        <dbReference type="ARBA" id="ARBA00008838"/>
    </source>
</evidence>
<evidence type="ECO:0000313" key="7">
    <source>
        <dbReference type="EMBL" id="JAQ08961.1"/>
    </source>
</evidence>
<dbReference type="AlphaFoldDB" id="A0A146LLU7"/>
<feature type="region of interest" description="Disordered" evidence="6">
    <location>
        <begin position="284"/>
        <end position="317"/>
    </location>
</feature>
<dbReference type="GO" id="GO:0008097">
    <property type="term" value="F:5S rRNA binding"/>
    <property type="evidence" value="ECO:0007669"/>
    <property type="project" value="TreeGrafter"/>
</dbReference>
<evidence type="ECO:0000256" key="2">
    <source>
        <dbReference type="ARBA" id="ARBA00018339"/>
    </source>
</evidence>
<keyword evidence="4 5" id="KW-0539">Nucleus</keyword>
<dbReference type="PIRSF" id="PIRSF017302">
    <property type="entry name" value="Gltscr2"/>
    <property type="match status" value="1"/>
</dbReference>
<evidence type="ECO:0000256" key="4">
    <source>
        <dbReference type="ARBA" id="ARBA00023242"/>
    </source>
</evidence>
<name>A0A146LLU7_LYGHE</name>
<feature type="compositionally biased region" description="Basic residues" evidence="6">
    <location>
        <begin position="457"/>
        <end position="467"/>
    </location>
</feature>
<dbReference type="PANTHER" id="PTHR14211">
    <property type="entry name" value="GLIOMA SUPPRESSOR CANDIDATE REGION GENE 2"/>
    <property type="match status" value="1"/>
</dbReference>
<reference evidence="7" key="1">
    <citation type="journal article" date="2016" name="Gigascience">
        <title>De novo construction of an expanded transcriptome assembly for the western tarnished plant bug, Lygus hesperus.</title>
        <authorList>
            <person name="Tassone E.E."/>
            <person name="Geib S.M."/>
            <person name="Hall B."/>
            <person name="Fabrick J.A."/>
            <person name="Brent C.S."/>
            <person name="Hull J.J."/>
        </authorList>
    </citation>
    <scope>NUCLEOTIDE SEQUENCE</scope>
</reference>
<evidence type="ECO:0000256" key="6">
    <source>
        <dbReference type="SAM" id="MobiDB-lite"/>
    </source>
</evidence>
<proteinExistence type="inferred from homology"/>
<comment type="function">
    <text evidence="5">May play a role in ribosome biogenesis.</text>
</comment>
<organism evidence="7">
    <name type="scientific">Lygus hesperus</name>
    <name type="common">Western plant bug</name>
    <dbReference type="NCBI Taxonomy" id="30085"/>
    <lineage>
        <taxon>Eukaryota</taxon>
        <taxon>Metazoa</taxon>
        <taxon>Ecdysozoa</taxon>
        <taxon>Arthropoda</taxon>
        <taxon>Hexapoda</taxon>
        <taxon>Insecta</taxon>
        <taxon>Pterygota</taxon>
        <taxon>Neoptera</taxon>
        <taxon>Paraneoptera</taxon>
        <taxon>Hemiptera</taxon>
        <taxon>Heteroptera</taxon>
        <taxon>Panheteroptera</taxon>
        <taxon>Cimicomorpha</taxon>
        <taxon>Miridae</taxon>
        <taxon>Mirini</taxon>
        <taxon>Lygus</taxon>
    </lineage>
</organism>
<feature type="region of interest" description="Disordered" evidence="6">
    <location>
        <begin position="442"/>
        <end position="467"/>
    </location>
</feature>
<dbReference type="GO" id="GO:0006364">
    <property type="term" value="P:rRNA processing"/>
    <property type="evidence" value="ECO:0007669"/>
    <property type="project" value="TreeGrafter"/>
</dbReference>
<evidence type="ECO:0000256" key="3">
    <source>
        <dbReference type="ARBA" id="ARBA00022517"/>
    </source>
</evidence>
<gene>
    <name evidence="7" type="primary">CG1785</name>
    <name evidence="7" type="ORF">g.44568</name>
</gene>
<dbReference type="GO" id="GO:0005654">
    <property type="term" value="C:nucleoplasm"/>
    <property type="evidence" value="ECO:0007669"/>
    <property type="project" value="UniProtKB-SubCell"/>
</dbReference>